<protein>
    <recommendedName>
        <fullName evidence="3">DUF3828 domain-containing protein</fullName>
    </recommendedName>
</protein>
<sequence>MKKIIGAVGVLVVVVLVVWLFAKGPAQQQVSELGVVDTVWEFYDNWLKAVQEPATADPSLDTLAHSPILSPALRDRLVSAQKDPNTTLDPVLCQTVIPEEIITRTVYEETDKAQVLVMSRDREVTEQALITFIKLNDGWYIDDIQCSPGEFAPEREFSFEKEGYLLKASIPPPYDSNKWHLVFEDNGDEGNVVPLFFDSESKCTSIEGDQAVCSPDQFTEATKVFVHGQMTESGVSVKQQEFVE</sequence>
<dbReference type="Proteomes" id="UP000229615">
    <property type="component" value="Unassembled WGS sequence"/>
</dbReference>
<gene>
    <name evidence="1" type="ORF">COU09_01125</name>
</gene>
<evidence type="ECO:0008006" key="3">
    <source>
        <dbReference type="Google" id="ProtNLM"/>
    </source>
</evidence>
<reference evidence="2" key="1">
    <citation type="submission" date="2017-09" db="EMBL/GenBank/DDBJ databases">
        <title>Depth-based differentiation of microbial function through sediment-hosted aquifers and enrichment of novel symbionts in the deep terrestrial subsurface.</title>
        <authorList>
            <person name="Probst A.J."/>
            <person name="Ladd B."/>
            <person name="Jarett J.K."/>
            <person name="Geller-Mcgrath D.E."/>
            <person name="Sieber C.M.K."/>
            <person name="Emerson J.B."/>
            <person name="Anantharaman K."/>
            <person name="Thomas B.C."/>
            <person name="Malmstrom R."/>
            <person name="Stieglmeier M."/>
            <person name="Klingl A."/>
            <person name="Woyke T."/>
            <person name="Ryan C.M."/>
            <person name="Banfield J.F."/>
        </authorList>
    </citation>
    <scope>NUCLEOTIDE SEQUENCE [LARGE SCALE GENOMIC DNA]</scope>
</reference>
<proteinExistence type="predicted"/>
<comment type="caution">
    <text evidence="1">The sequence shown here is derived from an EMBL/GenBank/DDBJ whole genome shotgun (WGS) entry which is preliminary data.</text>
</comment>
<accession>A0A2H0US96</accession>
<evidence type="ECO:0000313" key="1">
    <source>
        <dbReference type="EMBL" id="PIR88675.1"/>
    </source>
</evidence>
<organism evidence="1 2">
    <name type="scientific">Candidatus Harrisonbacteria bacterium CG10_big_fil_rev_8_21_14_0_10_44_23</name>
    <dbReference type="NCBI Taxonomy" id="1974585"/>
    <lineage>
        <taxon>Bacteria</taxon>
        <taxon>Candidatus Harrisoniibacteriota</taxon>
    </lineage>
</organism>
<dbReference type="Gene3D" id="3.10.450.50">
    <property type="match status" value="1"/>
</dbReference>
<dbReference type="AlphaFoldDB" id="A0A2H0US96"/>
<name>A0A2H0US96_9BACT</name>
<dbReference type="EMBL" id="PFBB01000012">
    <property type="protein sequence ID" value="PIR88675.1"/>
    <property type="molecule type" value="Genomic_DNA"/>
</dbReference>
<evidence type="ECO:0000313" key="2">
    <source>
        <dbReference type="Proteomes" id="UP000229615"/>
    </source>
</evidence>